<dbReference type="OrthoDB" id="6994843at2"/>
<evidence type="ECO:0000313" key="2">
    <source>
        <dbReference type="EMBL" id="KOF00052.1"/>
    </source>
</evidence>
<comment type="caution">
    <text evidence="2">The sequence shown here is derived from an EMBL/GenBank/DDBJ whole genome shotgun (WGS) entry which is preliminary data.</text>
</comment>
<accession>A0A0L8ACV4</accession>
<protein>
    <submittedName>
        <fullName evidence="2">General secretion pathway protein GspM</fullName>
    </submittedName>
</protein>
<dbReference type="InterPro" id="IPR007690">
    <property type="entry name" value="T2SS_GspM"/>
</dbReference>
<dbReference type="AlphaFoldDB" id="A0A0L8ACV4"/>
<keyword evidence="1" id="KW-0472">Membrane</keyword>
<gene>
    <name evidence="2" type="ORF">W7K_06835</name>
</gene>
<sequence length="175" mass="19628">MTTRILRLGEGLAGLQQRWQRLPPRDRLMLWVMVVALLVAGLWSLWLEPLLKQRTHWQAELPRLQAQARVLAPLLQARERQQQTQGQRPTMAGLRDGIKSAGLADGLHIEARDGRWHLQVHAVPADALWNWLLPVLADPAIELQQLQLTRTGDANMPAARISGNIVMALNVGAHP</sequence>
<dbReference type="Proteomes" id="UP000036890">
    <property type="component" value="Unassembled WGS sequence"/>
</dbReference>
<evidence type="ECO:0000256" key="1">
    <source>
        <dbReference type="SAM" id="Phobius"/>
    </source>
</evidence>
<name>A0A0L8ACV4_9GAMM</name>
<reference evidence="2 3" key="1">
    <citation type="journal article" date="2012" name="J. Bacteriol.">
        <title>Genome sequence of a novel nicotine-degrading strain, Pseudomonas geniculata N1.</title>
        <authorList>
            <person name="Tang H."/>
            <person name="Yu H."/>
            <person name="Tai C."/>
            <person name="Huang K."/>
            <person name="Liu Y."/>
            <person name="Wang L."/>
            <person name="Yao Y."/>
            <person name="Wu G."/>
            <person name="Xu P."/>
        </authorList>
    </citation>
    <scope>NUCLEOTIDE SEQUENCE [LARGE SCALE GENOMIC DNA]</scope>
    <source>
        <strain evidence="2 3">N1</strain>
    </source>
</reference>
<dbReference type="Pfam" id="PF04612">
    <property type="entry name" value="T2SSM"/>
    <property type="match status" value="1"/>
</dbReference>
<organism evidence="2 3">
    <name type="scientific">Stenotrophomonas geniculata N1</name>
    <dbReference type="NCBI Taxonomy" id="1167641"/>
    <lineage>
        <taxon>Bacteria</taxon>
        <taxon>Pseudomonadati</taxon>
        <taxon>Pseudomonadota</taxon>
        <taxon>Gammaproteobacteria</taxon>
        <taxon>Lysobacterales</taxon>
        <taxon>Lysobacteraceae</taxon>
        <taxon>Stenotrophomonas</taxon>
    </lineage>
</organism>
<evidence type="ECO:0000313" key="3">
    <source>
        <dbReference type="Proteomes" id="UP000036890"/>
    </source>
</evidence>
<keyword evidence="1" id="KW-1133">Transmembrane helix</keyword>
<keyword evidence="1" id="KW-0812">Transmembrane</keyword>
<dbReference type="GO" id="GO:0015628">
    <property type="term" value="P:protein secretion by the type II secretion system"/>
    <property type="evidence" value="ECO:0007669"/>
    <property type="project" value="InterPro"/>
</dbReference>
<feature type="transmembrane region" description="Helical" evidence="1">
    <location>
        <begin position="28"/>
        <end position="46"/>
    </location>
</feature>
<dbReference type="RefSeq" id="WP_010485333.1">
    <property type="nucleotide sequence ID" value="NZ_AJLO02000015.1"/>
</dbReference>
<dbReference type="EMBL" id="AJLO02000015">
    <property type="protein sequence ID" value="KOF00052.1"/>
    <property type="molecule type" value="Genomic_DNA"/>
</dbReference>
<proteinExistence type="predicted"/>
<dbReference type="GO" id="GO:0015627">
    <property type="term" value="C:type II protein secretion system complex"/>
    <property type="evidence" value="ECO:0007669"/>
    <property type="project" value="InterPro"/>
</dbReference>